<comment type="caution">
    <text evidence="9">The sequence shown here is derived from an EMBL/GenBank/DDBJ whole genome shotgun (WGS) entry which is preliminary data.</text>
</comment>
<dbReference type="AlphaFoldDB" id="A0A4R6RGN2"/>
<dbReference type="Pfam" id="PF03591">
    <property type="entry name" value="AzlC"/>
    <property type="match status" value="1"/>
</dbReference>
<keyword evidence="3" id="KW-0813">Transport</keyword>
<feature type="transmembrane region" description="Helical" evidence="8">
    <location>
        <begin position="118"/>
        <end position="143"/>
    </location>
</feature>
<name>A0A4R6RGN2_9HYPH</name>
<evidence type="ECO:0000313" key="10">
    <source>
        <dbReference type="Proteomes" id="UP000294547"/>
    </source>
</evidence>
<keyword evidence="7 8" id="KW-0472">Membrane</keyword>
<feature type="transmembrane region" description="Helical" evidence="8">
    <location>
        <begin position="150"/>
        <end position="168"/>
    </location>
</feature>
<evidence type="ECO:0000256" key="3">
    <source>
        <dbReference type="ARBA" id="ARBA00022448"/>
    </source>
</evidence>
<dbReference type="PANTHER" id="PTHR34979:SF1">
    <property type="entry name" value="INNER MEMBRANE PROTEIN YGAZ"/>
    <property type="match status" value="1"/>
</dbReference>
<dbReference type="PANTHER" id="PTHR34979">
    <property type="entry name" value="INNER MEMBRANE PROTEIN YGAZ"/>
    <property type="match status" value="1"/>
</dbReference>
<dbReference type="GO" id="GO:0005886">
    <property type="term" value="C:plasma membrane"/>
    <property type="evidence" value="ECO:0007669"/>
    <property type="project" value="UniProtKB-SubCell"/>
</dbReference>
<keyword evidence="5 8" id="KW-0812">Transmembrane</keyword>
<evidence type="ECO:0000256" key="8">
    <source>
        <dbReference type="SAM" id="Phobius"/>
    </source>
</evidence>
<dbReference type="Proteomes" id="UP000294547">
    <property type="component" value="Unassembled WGS sequence"/>
</dbReference>
<reference evidence="9 10" key="1">
    <citation type="submission" date="2019-03" db="EMBL/GenBank/DDBJ databases">
        <title>Genomic Encyclopedia of Type Strains, Phase IV (KMG-IV): sequencing the most valuable type-strain genomes for metagenomic binning, comparative biology and taxonomic classification.</title>
        <authorList>
            <person name="Goeker M."/>
        </authorList>
    </citation>
    <scope>NUCLEOTIDE SEQUENCE [LARGE SCALE GENOMIC DNA]</scope>
    <source>
        <strain evidence="9 10">DSM 102969</strain>
    </source>
</reference>
<evidence type="ECO:0000313" key="9">
    <source>
        <dbReference type="EMBL" id="TDP85549.1"/>
    </source>
</evidence>
<organism evidence="9 10">
    <name type="scientific">Oharaeibacter diazotrophicus</name>
    <dbReference type="NCBI Taxonomy" id="1920512"/>
    <lineage>
        <taxon>Bacteria</taxon>
        <taxon>Pseudomonadati</taxon>
        <taxon>Pseudomonadota</taxon>
        <taxon>Alphaproteobacteria</taxon>
        <taxon>Hyphomicrobiales</taxon>
        <taxon>Pleomorphomonadaceae</taxon>
        <taxon>Oharaeibacter</taxon>
    </lineage>
</organism>
<dbReference type="EMBL" id="SNXY01000007">
    <property type="protein sequence ID" value="TDP85549.1"/>
    <property type="molecule type" value="Genomic_DNA"/>
</dbReference>
<dbReference type="GO" id="GO:1903785">
    <property type="term" value="P:L-valine transmembrane transport"/>
    <property type="evidence" value="ECO:0007669"/>
    <property type="project" value="TreeGrafter"/>
</dbReference>
<feature type="transmembrane region" description="Helical" evidence="8">
    <location>
        <begin position="196"/>
        <end position="214"/>
    </location>
</feature>
<accession>A0A4R6RGN2</accession>
<evidence type="ECO:0000256" key="2">
    <source>
        <dbReference type="ARBA" id="ARBA00010735"/>
    </source>
</evidence>
<keyword evidence="4" id="KW-1003">Cell membrane</keyword>
<evidence type="ECO:0000256" key="6">
    <source>
        <dbReference type="ARBA" id="ARBA00022989"/>
    </source>
</evidence>
<proteinExistence type="inferred from homology"/>
<evidence type="ECO:0000256" key="4">
    <source>
        <dbReference type="ARBA" id="ARBA00022475"/>
    </source>
</evidence>
<dbReference type="InterPro" id="IPR011606">
    <property type="entry name" value="Brnchd-chn_aa_trnsp_permease"/>
</dbReference>
<keyword evidence="10" id="KW-1185">Reference proteome</keyword>
<protein>
    <submittedName>
        <fullName evidence="9">4-azaleucine resistance transporter AzlC</fullName>
    </submittedName>
</protein>
<gene>
    <name evidence="9" type="ORF">EDD54_2403</name>
</gene>
<evidence type="ECO:0000256" key="7">
    <source>
        <dbReference type="ARBA" id="ARBA00023136"/>
    </source>
</evidence>
<evidence type="ECO:0000256" key="1">
    <source>
        <dbReference type="ARBA" id="ARBA00004651"/>
    </source>
</evidence>
<keyword evidence="6 8" id="KW-1133">Transmembrane helix</keyword>
<evidence type="ECO:0000256" key="5">
    <source>
        <dbReference type="ARBA" id="ARBA00022692"/>
    </source>
</evidence>
<comment type="similarity">
    <text evidence="2">Belongs to the AzlC family.</text>
</comment>
<comment type="subcellular location">
    <subcellularLocation>
        <location evidence="1">Cell membrane</location>
        <topology evidence="1">Multi-pass membrane protein</topology>
    </subcellularLocation>
</comment>
<sequence length="220" mass="23155">MLAILPAIVAMVPFGLLLGQQAAAKGLTPLEMLAMSSIVFAGSSQFLAVSLWTFPAQASALALAALLINLRHVLMGASLSAKIEHFGWLRFPAVHVMADEVWAVGERRALEGPLTVPFWFGAGLFLFLSWQCMTVLGTLLGSLIREPERFGFDFAFPAIFIALALGFWKGWRTAPVMAASALVAVAVHAAVPGAWYVVAGAGAGILAAVLAAPADAEVRP</sequence>